<keyword evidence="1" id="KW-0472">Membrane</keyword>
<dbReference type="EMBL" id="SAUN01000001">
    <property type="protein sequence ID" value="RVX41371.1"/>
    <property type="molecule type" value="Genomic_DNA"/>
</dbReference>
<sequence length="308" mass="33896">MSAIVLDPSLPEGHRRLMAAQPELLPPTPERPAWGGRTLGDVLTALPQSALWSFLPLVVGLVHRGRLVLLAGLLLQAAMLVILIRYGFTAFFLAGLSVQAAAFLVLLALAGESPVAGYGRRHRGRYVTAAMLEPMDAALLERTVAATATVLRSRLDRDGLLDDIANRVVLPRQEWEIAETLTELTRLRREQAGARSGRLTERISAMLQSQDEALEVATRALARRISSLEEYARRTEEAEEVYAEWRTLQDLADDGDAYRELLSRTVRDDLAAGEVGELTERAKHLEASLHESVEQARLAGLTLIPREG</sequence>
<evidence type="ECO:0000256" key="1">
    <source>
        <dbReference type="SAM" id="Phobius"/>
    </source>
</evidence>
<dbReference type="Proteomes" id="UP000284824">
    <property type="component" value="Unassembled WGS sequence"/>
</dbReference>
<keyword evidence="3" id="KW-1185">Reference proteome</keyword>
<dbReference type="RefSeq" id="WP_127933618.1">
    <property type="nucleotide sequence ID" value="NZ_SAUN01000001.1"/>
</dbReference>
<comment type="caution">
    <text evidence="2">The sequence shown here is derived from an EMBL/GenBank/DDBJ whole genome shotgun (WGS) entry which is preliminary data.</text>
</comment>
<evidence type="ECO:0000313" key="2">
    <source>
        <dbReference type="EMBL" id="RVX41371.1"/>
    </source>
</evidence>
<feature type="transmembrane region" description="Helical" evidence="1">
    <location>
        <begin position="67"/>
        <end position="84"/>
    </location>
</feature>
<dbReference type="AlphaFoldDB" id="A0A438M6N5"/>
<keyword evidence="1" id="KW-1133">Transmembrane helix</keyword>
<keyword evidence="1" id="KW-0812">Transmembrane</keyword>
<protein>
    <recommendedName>
        <fullName evidence="4">5-bromo-4-chloroindolyl phosphate hydrolysis protein</fullName>
    </recommendedName>
</protein>
<name>A0A438M6N5_9ACTN</name>
<dbReference type="OrthoDB" id="3425023at2"/>
<reference evidence="2 3" key="1">
    <citation type="submission" date="2019-01" db="EMBL/GenBank/DDBJ databases">
        <title>Sequencing the genomes of 1000 actinobacteria strains.</title>
        <authorList>
            <person name="Klenk H.-P."/>
        </authorList>
    </citation>
    <scope>NUCLEOTIDE SEQUENCE [LARGE SCALE GENOMIC DNA]</scope>
    <source>
        <strain evidence="2 3">DSM 43925</strain>
    </source>
</reference>
<evidence type="ECO:0008006" key="4">
    <source>
        <dbReference type="Google" id="ProtNLM"/>
    </source>
</evidence>
<proteinExistence type="predicted"/>
<feature type="transmembrane region" description="Helical" evidence="1">
    <location>
        <begin position="90"/>
        <end position="111"/>
    </location>
</feature>
<organism evidence="2 3">
    <name type="scientific">Nonomuraea polychroma</name>
    <dbReference type="NCBI Taxonomy" id="46176"/>
    <lineage>
        <taxon>Bacteria</taxon>
        <taxon>Bacillati</taxon>
        <taxon>Actinomycetota</taxon>
        <taxon>Actinomycetes</taxon>
        <taxon>Streptosporangiales</taxon>
        <taxon>Streptosporangiaceae</taxon>
        <taxon>Nonomuraea</taxon>
    </lineage>
</organism>
<evidence type="ECO:0000313" key="3">
    <source>
        <dbReference type="Proteomes" id="UP000284824"/>
    </source>
</evidence>
<gene>
    <name evidence="2" type="ORF">EDD27_3895</name>
</gene>
<accession>A0A438M6N5</accession>